<gene>
    <name evidence="4" type="ORF">MAR_006489</name>
</gene>
<dbReference type="Gene3D" id="1.10.10.140">
    <property type="entry name" value="Cytochrome c oxidase, subunit VIb"/>
    <property type="match status" value="1"/>
</dbReference>
<evidence type="ECO:0000256" key="1">
    <source>
        <dbReference type="ARBA" id="ARBA00004173"/>
    </source>
</evidence>
<protein>
    <submittedName>
        <fullName evidence="4">COX12-like protein</fullName>
    </submittedName>
</protein>
<dbReference type="InterPro" id="IPR003213">
    <property type="entry name" value="Cyt_c_oxidase_su6B"/>
</dbReference>
<keyword evidence="2" id="KW-0496">Mitochondrion</keyword>
<dbReference type="Proteomes" id="UP001164746">
    <property type="component" value="Chromosome 1"/>
</dbReference>
<sequence length="115" mass="13228">MADEATKEAPSMAERVKNTLAWTGIPVAMPAYDAGWAKGAAPFDSRFPHQNQLPNCERNYIDYQRCIRLKGEDYPNCNYFKASYLQLCPKKYVSEWDEQVEAGSYKYLPDNIPEH</sequence>
<keyword evidence="5" id="KW-1185">Reference proteome</keyword>
<dbReference type="PANTHER" id="PTHR11387">
    <property type="entry name" value="CYTOCHROME C OXIDASE SUBUNIT 6B"/>
    <property type="match status" value="1"/>
</dbReference>
<dbReference type="EMBL" id="CP111012">
    <property type="protein sequence ID" value="WAQ94018.1"/>
    <property type="molecule type" value="Genomic_DNA"/>
</dbReference>
<reference evidence="4" key="1">
    <citation type="submission" date="2022-11" db="EMBL/GenBank/DDBJ databases">
        <title>Centuries of genome instability and evolution in soft-shell clam transmissible cancer (bioRxiv).</title>
        <authorList>
            <person name="Hart S.F.M."/>
            <person name="Yonemitsu M.A."/>
            <person name="Giersch R.M."/>
            <person name="Beal B.F."/>
            <person name="Arriagada G."/>
            <person name="Davis B.W."/>
            <person name="Ostrander E.A."/>
            <person name="Goff S.P."/>
            <person name="Metzger M.J."/>
        </authorList>
    </citation>
    <scope>NUCLEOTIDE SEQUENCE</scope>
    <source>
        <strain evidence="4">MELC-2E11</strain>
        <tissue evidence="4">Siphon/mantle</tissue>
    </source>
</reference>
<evidence type="ECO:0000256" key="3">
    <source>
        <dbReference type="ARBA" id="ARBA00023157"/>
    </source>
</evidence>
<dbReference type="CDD" id="cd00926">
    <property type="entry name" value="Cyt_c_Oxidase_VIb"/>
    <property type="match status" value="1"/>
</dbReference>
<name>A0ABY7DD55_MYAAR</name>
<dbReference type="InterPro" id="IPR036549">
    <property type="entry name" value="CX6/COA6-like_sf"/>
</dbReference>
<accession>A0ABY7DD55</accession>
<comment type="subcellular location">
    <subcellularLocation>
        <location evidence="1">Mitochondrion</location>
    </subcellularLocation>
</comment>
<keyword evidence="3" id="KW-1015">Disulfide bond</keyword>
<proteinExistence type="predicted"/>
<dbReference type="Pfam" id="PF02297">
    <property type="entry name" value="COX6B"/>
    <property type="match status" value="1"/>
</dbReference>
<dbReference type="InterPro" id="IPR048280">
    <property type="entry name" value="COX6B-like"/>
</dbReference>
<dbReference type="SUPFAM" id="SSF47694">
    <property type="entry name" value="Cytochrome c oxidase subunit h"/>
    <property type="match status" value="1"/>
</dbReference>
<dbReference type="PROSITE" id="PS51808">
    <property type="entry name" value="CHCH"/>
    <property type="match status" value="1"/>
</dbReference>
<evidence type="ECO:0000313" key="4">
    <source>
        <dbReference type="EMBL" id="WAQ94018.1"/>
    </source>
</evidence>
<evidence type="ECO:0000313" key="5">
    <source>
        <dbReference type="Proteomes" id="UP001164746"/>
    </source>
</evidence>
<evidence type="ECO:0000256" key="2">
    <source>
        <dbReference type="ARBA" id="ARBA00023128"/>
    </source>
</evidence>
<organism evidence="4 5">
    <name type="scientific">Mya arenaria</name>
    <name type="common">Soft-shell clam</name>
    <dbReference type="NCBI Taxonomy" id="6604"/>
    <lineage>
        <taxon>Eukaryota</taxon>
        <taxon>Metazoa</taxon>
        <taxon>Spiralia</taxon>
        <taxon>Lophotrochozoa</taxon>
        <taxon>Mollusca</taxon>
        <taxon>Bivalvia</taxon>
        <taxon>Autobranchia</taxon>
        <taxon>Heteroconchia</taxon>
        <taxon>Euheterodonta</taxon>
        <taxon>Imparidentia</taxon>
        <taxon>Neoheterodontei</taxon>
        <taxon>Myida</taxon>
        <taxon>Myoidea</taxon>
        <taxon>Myidae</taxon>
        <taxon>Mya</taxon>
    </lineage>
</organism>